<proteinExistence type="predicted"/>
<reference evidence="1 2" key="1">
    <citation type="journal article" date="2018" name="PLoS ONE">
        <title>The draft genome of Kipferlia bialata reveals reductive genome evolution in fornicate parasites.</title>
        <authorList>
            <person name="Tanifuji G."/>
            <person name="Takabayashi S."/>
            <person name="Kume K."/>
            <person name="Takagi M."/>
            <person name="Nakayama T."/>
            <person name="Kamikawa R."/>
            <person name="Inagaki Y."/>
            <person name="Hashimoto T."/>
        </authorList>
    </citation>
    <scope>NUCLEOTIDE SEQUENCE [LARGE SCALE GENOMIC DNA]</scope>
    <source>
        <strain evidence="1">NY0173</strain>
    </source>
</reference>
<evidence type="ECO:0000313" key="2">
    <source>
        <dbReference type="Proteomes" id="UP000265618"/>
    </source>
</evidence>
<sequence>MGFSGSKPLESIGQLVKHKYWATAKTTWHEKSDEELAANYTSDACSAFLDEAYADVFVSQESASVTALCISKCVEKFLVPTLCVALDRVRNAEETEAEAEGARNVELLSKHVMLMLALGISQPSMGGVVHACLSLGADHDVVGMMGECLSLKVRLCSVYTSHSRWILGGFNRSSAVL</sequence>
<keyword evidence="2" id="KW-1185">Reference proteome</keyword>
<accession>A0A391P633</accession>
<organism evidence="1 2">
    <name type="scientific">Kipferlia bialata</name>
    <dbReference type="NCBI Taxonomy" id="797122"/>
    <lineage>
        <taxon>Eukaryota</taxon>
        <taxon>Metamonada</taxon>
        <taxon>Carpediemonas-like organisms</taxon>
        <taxon>Kipferlia</taxon>
    </lineage>
</organism>
<name>A0A391P633_9EUKA</name>
<dbReference type="AlphaFoldDB" id="A0A391P633"/>
<protein>
    <submittedName>
        <fullName evidence="1">Uncharacterized protein</fullName>
    </submittedName>
</protein>
<gene>
    <name evidence="1" type="ORF">KIPB_010726</name>
</gene>
<comment type="caution">
    <text evidence="1">The sequence shown here is derived from an EMBL/GenBank/DDBJ whole genome shotgun (WGS) entry which is preliminary data.</text>
</comment>
<dbReference type="EMBL" id="BDIP01004096">
    <property type="protein sequence ID" value="GCA63572.1"/>
    <property type="molecule type" value="Genomic_DNA"/>
</dbReference>
<dbReference type="Proteomes" id="UP000265618">
    <property type="component" value="Unassembled WGS sequence"/>
</dbReference>
<evidence type="ECO:0000313" key="1">
    <source>
        <dbReference type="EMBL" id="GCA63572.1"/>
    </source>
</evidence>